<dbReference type="Proteomes" id="UP000628463">
    <property type="component" value="Unassembled WGS sequence"/>
</dbReference>
<evidence type="ECO:0000313" key="3">
    <source>
        <dbReference type="Proteomes" id="UP000628463"/>
    </source>
</evidence>
<evidence type="ECO:0000259" key="1">
    <source>
        <dbReference type="PROSITE" id="PS51832"/>
    </source>
</evidence>
<accession>A0ABR7G4T8</accession>
<dbReference type="RefSeq" id="WP_021865610.1">
    <property type="nucleotide sequence ID" value="NZ_JACOPD010000013.1"/>
</dbReference>
<gene>
    <name evidence="2" type="ORF">H8S01_13230</name>
</gene>
<keyword evidence="3" id="KW-1185">Reference proteome</keyword>
<comment type="caution">
    <text evidence="2">The sequence shown here is derived from an EMBL/GenBank/DDBJ whole genome shotgun (WGS) entry which is preliminary data.</text>
</comment>
<sequence length="345" mass="39206">MRLVKIDDLNGSEVLAVPIMSAKDQVLIQSDTVLRGEYIDKLRKYNIPSVYIKDDVKFDVEATLQNSKKVVESILERHIYKHNDELKRIGEQANKIIDSVLSEPEVLESVTDIRNISTDMYSHCINVCVLSTILALRLKMNERQVRNVSMGAILHDIGLKYIQVPYIDISVSQMRASDVPEYKKHTIYGYSSIQEEEWISDVSKEIILLHHEQVDGEGFPFKQKGDKLKSEVKIVSICDDYDSLISGIGNKKIKVYQAIEYIRVNAGKKYDSTIAAKFLETIAWYPVGIKVVLNDGDVGIVIRQNKDSTDRPVIKMLTHADGSEYNPQTEIDLLKKLTLFVVDTL</sequence>
<dbReference type="Pfam" id="PF13487">
    <property type="entry name" value="HD_5"/>
    <property type="match status" value="1"/>
</dbReference>
<dbReference type="PANTHER" id="PTHR43155:SF2">
    <property type="entry name" value="CYCLIC DI-GMP PHOSPHODIESTERASE PA4108"/>
    <property type="match status" value="1"/>
</dbReference>
<dbReference type="PROSITE" id="PS51832">
    <property type="entry name" value="HD_GYP"/>
    <property type="match status" value="1"/>
</dbReference>
<name>A0ABR7G4T8_9FIRM</name>
<dbReference type="PANTHER" id="PTHR43155">
    <property type="entry name" value="CYCLIC DI-GMP PHOSPHODIESTERASE PA4108-RELATED"/>
    <property type="match status" value="1"/>
</dbReference>
<reference evidence="2 3" key="1">
    <citation type="submission" date="2020-08" db="EMBL/GenBank/DDBJ databases">
        <title>Genome public.</title>
        <authorList>
            <person name="Liu C."/>
            <person name="Sun Q."/>
        </authorList>
    </citation>
    <scope>NUCLEOTIDE SEQUENCE [LARGE SCALE GENOMIC DNA]</scope>
    <source>
        <strain evidence="2 3">NSJ-43</strain>
    </source>
</reference>
<evidence type="ECO:0000313" key="2">
    <source>
        <dbReference type="EMBL" id="MBC5681910.1"/>
    </source>
</evidence>
<protein>
    <submittedName>
        <fullName evidence="2">HD domain-containing protein</fullName>
    </submittedName>
</protein>
<organism evidence="2 3">
    <name type="scientific">Lachnospira hominis</name>
    <name type="common">ex Liu et al. 2021</name>
    <dbReference type="NCBI Taxonomy" id="2763051"/>
    <lineage>
        <taxon>Bacteria</taxon>
        <taxon>Bacillati</taxon>
        <taxon>Bacillota</taxon>
        <taxon>Clostridia</taxon>
        <taxon>Lachnospirales</taxon>
        <taxon>Lachnospiraceae</taxon>
        <taxon>Lachnospira</taxon>
    </lineage>
</organism>
<dbReference type="CDD" id="cd00077">
    <property type="entry name" value="HDc"/>
    <property type="match status" value="1"/>
</dbReference>
<dbReference type="InterPro" id="IPR037522">
    <property type="entry name" value="HD_GYP_dom"/>
</dbReference>
<dbReference type="Gene3D" id="1.10.3210.10">
    <property type="entry name" value="Hypothetical protein af1432"/>
    <property type="match status" value="1"/>
</dbReference>
<proteinExistence type="predicted"/>
<dbReference type="SUPFAM" id="SSF109604">
    <property type="entry name" value="HD-domain/PDEase-like"/>
    <property type="match status" value="1"/>
</dbReference>
<feature type="domain" description="HD-GYP" evidence="1">
    <location>
        <begin position="98"/>
        <end position="294"/>
    </location>
</feature>
<dbReference type="EMBL" id="JACOPD010000013">
    <property type="protein sequence ID" value="MBC5681910.1"/>
    <property type="molecule type" value="Genomic_DNA"/>
</dbReference>
<dbReference type="InterPro" id="IPR003607">
    <property type="entry name" value="HD/PDEase_dom"/>
</dbReference>